<dbReference type="AlphaFoldDB" id="A0A8W8MBP0"/>
<organism evidence="2 3">
    <name type="scientific">Magallana gigas</name>
    <name type="common">Pacific oyster</name>
    <name type="synonym">Crassostrea gigas</name>
    <dbReference type="NCBI Taxonomy" id="29159"/>
    <lineage>
        <taxon>Eukaryota</taxon>
        <taxon>Metazoa</taxon>
        <taxon>Spiralia</taxon>
        <taxon>Lophotrochozoa</taxon>
        <taxon>Mollusca</taxon>
        <taxon>Bivalvia</taxon>
        <taxon>Autobranchia</taxon>
        <taxon>Pteriomorphia</taxon>
        <taxon>Ostreida</taxon>
        <taxon>Ostreoidea</taxon>
        <taxon>Ostreidae</taxon>
        <taxon>Magallana</taxon>
    </lineage>
</organism>
<evidence type="ECO:0000313" key="3">
    <source>
        <dbReference type="Proteomes" id="UP000005408"/>
    </source>
</evidence>
<dbReference type="Gene3D" id="2.170.300.10">
    <property type="entry name" value="Tie2 ligand-binding domain superfamily"/>
    <property type="match status" value="1"/>
</dbReference>
<dbReference type="Proteomes" id="UP000005408">
    <property type="component" value="Unassembled WGS sequence"/>
</dbReference>
<evidence type="ECO:0000313" key="2">
    <source>
        <dbReference type="EnsemblMetazoa" id="G31532.1:cds"/>
    </source>
</evidence>
<dbReference type="EnsemblMetazoa" id="G31532.1">
    <property type="protein sequence ID" value="G31532.1:cds"/>
    <property type="gene ID" value="G31532"/>
</dbReference>
<reference evidence="2" key="1">
    <citation type="submission" date="2022-08" db="UniProtKB">
        <authorList>
            <consortium name="EnsemblMetazoa"/>
        </authorList>
    </citation>
    <scope>IDENTIFICATION</scope>
    <source>
        <strain evidence="2">05x7-T-G4-1.051#20</strain>
    </source>
</reference>
<keyword evidence="1" id="KW-1133">Transmembrane helix</keyword>
<keyword evidence="1" id="KW-0812">Transmembrane</keyword>
<sequence>MYNSKTTLTYPACSPKYYGKNCEGECPFPFFGLKCMLYCKCADRVCHHVDGCKQLPDEYTKISTHISDERNITQSTSTIGSSQKTGMFEDTVFDSKQNQTLFHPTNTTEIEWVRSVLFGIIGLAAVSFFLTMTFLFTYKQWKRQITTRTLKWV</sequence>
<keyword evidence="3" id="KW-1185">Reference proteome</keyword>
<evidence type="ECO:0000256" key="1">
    <source>
        <dbReference type="SAM" id="Phobius"/>
    </source>
</evidence>
<feature type="transmembrane region" description="Helical" evidence="1">
    <location>
        <begin position="116"/>
        <end position="138"/>
    </location>
</feature>
<keyword evidence="1" id="KW-0472">Membrane</keyword>
<protein>
    <submittedName>
        <fullName evidence="2">Uncharacterized protein</fullName>
    </submittedName>
</protein>
<name>A0A8W8MBP0_MAGGI</name>
<proteinExistence type="predicted"/>
<accession>A0A8W8MBP0</accession>